<protein>
    <submittedName>
        <fullName evidence="3">Glutathione S-transferase</fullName>
    </submittedName>
</protein>
<dbReference type="InterPro" id="IPR004046">
    <property type="entry name" value="GST_C"/>
</dbReference>
<evidence type="ECO:0000313" key="4">
    <source>
        <dbReference type="Proteomes" id="UP000522081"/>
    </source>
</evidence>
<dbReference type="SUPFAM" id="SSF52833">
    <property type="entry name" value="Thioredoxin-like"/>
    <property type="match status" value="1"/>
</dbReference>
<dbReference type="PROSITE" id="PS50404">
    <property type="entry name" value="GST_NTER"/>
    <property type="match status" value="1"/>
</dbReference>
<name>A0A7Y9XY47_9SPHN</name>
<dbReference type="InterPro" id="IPR010987">
    <property type="entry name" value="Glutathione-S-Trfase_C-like"/>
</dbReference>
<dbReference type="GO" id="GO:0016740">
    <property type="term" value="F:transferase activity"/>
    <property type="evidence" value="ECO:0007669"/>
    <property type="project" value="UniProtKB-KW"/>
</dbReference>
<dbReference type="Proteomes" id="UP000522081">
    <property type="component" value="Unassembled WGS sequence"/>
</dbReference>
<dbReference type="Pfam" id="PF00043">
    <property type="entry name" value="GST_C"/>
    <property type="match status" value="1"/>
</dbReference>
<dbReference type="AlphaFoldDB" id="A0A7Y9XY47"/>
<dbReference type="PROSITE" id="PS50405">
    <property type="entry name" value="GST_CTER"/>
    <property type="match status" value="1"/>
</dbReference>
<keyword evidence="4" id="KW-1185">Reference proteome</keyword>
<dbReference type="InterPro" id="IPR040079">
    <property type="entry name" value="Glutathione_S-Trfase"/>
</dbReference>
<dbReference type="InterPro" id="IPR036282">
    <property type="entry name" value="Glutathione-S-Trfase_C_sf"/>
</dbReference>
<keyword evidence="3" id="KW-0808">Transferase</keyword>
<accession>A0A7Y9XY47</accession>
<dbReference type="SFLD" id="SFLDG00358">
    <property type="entry name" value="Main_(cytGST)"/>
    <property type="match status" value="1"/>
</dbReference>
<feature type="domain" description="GST C-terminal" evidence="2">
    <location>
        <begin position="88"/>
        <end position="222"/>
    </location>
</feature>
<evidence type="ECO:0000259" key="2">
    <source>
        <dbReference type="PROSITE" id="PS50405"/>
    </source>
</evidence>
<comment type="caution">
    <text evidence="3">The sequence shown here is derived from an EMBL/GenBank/DDBJ whole genome shotgun (WGS) entry which is preliminary data.</text>
</comment>
<dbReference type="PANTHER" id="PTHR44051:SF8">
    <property type="entry name" value="GLUTATHIONE S-TRANSFERASE GSTA"/>
    <property type="match status" value="1"/>
</dbReference>
<dbReference type="InterPro" id="IPR036249">
    <property type="entry name" value="Thioredoxin-like_sf"/>
</dbReference>
<dbReference type="SFLD" id="SFLDS00019">
    <property type="entry name" value="Glutathione_Transferase_(cytos"/>
    <property type="match status" value="1"/>
</dbReference>
<organism evidence="3 4">
    <name type="scientific">Novosphingobium marinum</name>
    <dbReference type="NCBI Taxonomy" id="1514948"/>
    <lineage>
        <taxon>Bacteria</taxon>
        <taxon>Pseudomonadati</taxon>
        <taxon>Pseudomonadota</taxon>
        <taxon>Alphaproteobacteria</taxon>
        <taxon>Sphingomonadales</taxon>
        <taxon>Sphingomonadaceae</taxon>
        <taxon>Novosphingobium</taxon>
    </lineage>
</organism>
<feature type="domain" description="GST N-terminal" evidence="1">
    <location>
        <begin position="1"/>
        <end position="83"/>
    </location>
</feature>
<dbReference type="EMBL" id="JACBZF010000007">
    <property type="protein sequence ID" value="NYH96747.1"/>
    <property type="molecule type" value="Genomic_DNA"/>
</dbReference>
<evidence type="ECO:0000313" key="3">
    <source>
        <dbReference type="EMBL" id="NYH96747.1"/>
    </source>
</evidence>
<dbReference type="RefSeq" id="WP_179408558.1">
    <property type="nucleotide sequence ID" value="NZ_BMGF01000008.1"/>
</dbReference>
<dbReference type="Gene3D" id="1.20.1050.10">
    <property type="match status" value="1"/>
</dbReference>
<evidence type="ECO:0000259" key="1">
    <source>
        <dbReference type="PROSITE" id="PS50404"/>
    </source>
</evidence>
<proteinExistence type="predicted"/>
<sequence length="222" mass="25524">MIFYDFDVFAPSPWIAWMFIREKGLEPERREIALLSRDNRREDFVRNVNPLGELPAIVLEDGTAICEIVAICEYIEDTHPEPPLIGATPLERAETRMWVRRIDQNIAMPMGEGFIAEDGAEFFEADRKAGDLLTKIVLPREAGPVLKHKANEKMLWIDGMLKDREWVCGDRFSLADIYLHCFLQFGENHGQPIPAGAPWLQDFFRRMKSRPTAWHGEPGSLE</sequence>
<dbReference type="InterPro" id="IPR004045">
    <property type="entry name" value="Glutathione_S-Trfase_N"/>
</dbReference>
<dbReference type="SUPFAM" id="SSF47616">
    <property type="entry name" value="GST C-terminal domain-like"/>
    <property type="match status" value="1"/>
</dbReference>
<dbReference type="Pfam" id="PF13409">
    <property type="entry name" value="GST_N_2"/>
    <property type="match status" value="1"/>
</dbReference>
<dbReference type="PANTHER" id="PTHR44051">
    <property type="entry name" value="GLUTATHIONE S-TRANSFERASE-RELATED"/>
    <property type="match status" value="1"/>
</dbReference>
<dbReference type="Gene3D" id="3.40.30.10">
    <property type="entry name" value="Glutaredoxin"/>
    <property type="match status" value="1"/>
</dbReference>
<gene>
    <name evidence="3" type="ORF">FHS75_003098</name>
</gene>
<reference evidence="3 4" key="1">
    <citation type="submission" date="2020-07" db="EMBL/GenBank/DDBJ databases">
        <title>Genomic Encyclopedia of Type Strains, Phase IV (KMG-IV): sequencing the most valuable type-strain genomes for metagenomic binning, comparative biology and taxonomic classification.</title>
        <authorList>
            <person name="Goeker M."/>
        </authorList>
    </citation>
    <scope>NUCLEOTIDE SEQUENCE [LARGE SCALE GENOMIC DNA]</scope>
    <source>
        <strain evidence="3 4">DSM 29043</strain>
    </source>
</reference>